<dbReference type="EMBL" id="QNRT01000002">
    <property type="protein sequence ID" value="RBP51034.1"/>
    <property type="molecule type" value="Genomic_DNA"/>
</dbReference>
<protein>
    <recommendedName>
        <fullName evidence="4">ELWxxDGT repeat protein</fullName>
    </recommendedName>
</protein>
<evidence type="ECO:0000256" key="1">
    <source>
        <dbReference type="SAM" id="SignalP"/>
    </source>
</evidence>
<keyword evidence="1" id="KW-0732">Signal</keyword>
<sequence length="470" mass="51541">MHLRQFSIGLIFFFCAANTAYGAAYRTSELSSEFKQAPPGDGSIAQLNERSIVYVTKESYGLAIRLFDLGTQTSKLLTKVEETSVLAASSITAGEGYALLDILGRVYVTDGTTTGTKFIKDFGYGFAGNVGSEFSNLIESYVSGNVFYMLVRNVDNDQNYAPVLWRFDAGKSQLNKLNTDALGIINGVTPNKGGTAGSVTLLTHNVGGGTNVWRNDSRGFDNFELRDSSTFDLGDSLAFRNATSNSKGTFFCVIGYDQQGSYSADNSGLMRISNSGQLDKLTTGCSDTPVVVNDKLYFQRISGQTRAIWETNGNVGAMNRLLILNSSYPVNGYEGVQSICAVQQHIYIQDYSYDQGDSDNAPNRLFKIDLPSSSTEHVVQRPLTGSLLSCSKTKAAISASDLLSRKAFFLDGGTQKMRVILPTDAVPDIELWEYNEHYYSIVHLDSYRTSYFVKLKLTYPELSALNLILD</sequence>
<dbReference type="AlphaFoldDB" id="A0A395JN65"/>
<dbReference type="InParanoid" id="A0A395JN65"/>
<dbReference type="Proteomes" id="UP000253083">
    <property type="component" value="Unassembled WGS sequence"/>
</dbReference>
<reference evidence="2 3" key="1">
    <citation type="submission" date="2018-06" db="EMBL/GenBank/DDBJ databases">
        <title>Genomic Encyclopedia of Type Strains, Phase IV (KMG-IV): sequencing the most valuable type-strain genomes for metagenomic binning, comparative biology and taxonomic classification.</title>
        <authorList>
            <person name="Goeker M."/>
        </authorList>
    </citation>
    <scope>NUCLEOTIDE SEQUENCE [LARGE SCALE GENOMIC DNA]</scope>
    <source>
        <strain evidence="2 3">DSM 24032</strain>
    </source>
</reference>
<proteinExistence type="predicted"/>
<accession>A0A395JN65</accession>
<evidence type="ECO:0008006" key="4">
    <source>
        <dbReference type="Google" id="ProtNLM"/>
    </source>
</evidence>
<feature type="signal peptide" evidence="1">
    <location>
        <begin position="1"/>
        <end position="22"/>
    </location>
</feature>
<organism evidence="2 3">
    <name type="scientific">Arenicella xantha</name>
    <dbReference type="NCBI Taxonomy" id="644221"/>
    <lineage>
        <taxon>Bacteria</taxon>
        <taxon>Pseudomonadati</taxon>
        <taxon>Pseudomonadota</taxon>
        <taxon>Gammaproteobacteria</taxon>
        <taxon>Arenicellales</taxon>
        <taxon>Arenicellaceae</taxon>
        <taxon>Arenicella</taxon>
    </lineage>
</organism>
<name>A0A395JN65_9GAMM</name>
<feature type="chain" id="PRO_5017180235" description="ELWxxDGT repeat protein" evidence="1">
    <location>
        <begin position="23"/>
        <end position="470"/>
    </location>
</feature>
<gene>
    <name evidence="2" type="ORF">DFR28_102453</name>
</gene>
<evidence type="ECO:0000313" key="2">
    <source>
        <dbReference type="EMBL" id="RBP51034.1"/>
    </source>
</evidence>
<dbReference type="RefSeq" id="WP_113953837.1">
    <property type="nucleotide sequence ID" value="NZ_QNRT01000002.1"/>
</dbReference>
<keyword evidence="3" id="KW-1185">Reference proteome</keyword>
<evidence type="ECO:0000313" key="3">
    <source>
        <dbReference type="Proteomes" id="UP000253083"/>
    </source>
</evidence>
<comment type="caution">
    <text evidence="2">The sequence shown here is derived from an EMBL/GenBank/DDBJ whole genome shotgun (WGS) entry which is preliminary data.</text>
</comment>